<dbReference type="InterPro" id="IPR026960">
    <property type="entry name" value="RVT-Znf"/>
</dbReference>
<dbReference type="InterPro" id="IPR012337">
    <property type="entry name" value="RNaseH-like_sf"/>
</dbReference>
<evidence type="ECO:0000259" key="3">
    <source>
        <dbReference type="Pfam" id="PF13966"/>
    </source>
</evidence>
<feature type="domain" description="RNase H type-1" evidence="2">
    <location>
        <begin position="433"/>
        <end position="495"/>
    </location>
</feature>
<proteinExistence type="predicted"/>
<keyword evidence="4" id="KW-0808">Transferase</keyword>
<evidence type="ECO:0000313" key="5">
    <source>
        <dbReference type="Proteomes" id="UP000634136"/>
    </source>
</evidence>
<keyword evidence="5" id="KW-1185">Reference proteome</keyword>
<protein>
    <submittedName>
        <fullName evidence="4">Reverse transcriptase</fullName>
    </submittedName>
</protein>
<dbReference type="PANTHER" id="PTHR46890:SF48">
    <property type="entry name" value="RNA-DIRECTED DNA POLYMERASE"/>
    <property type="match status" value="1"/>
</dbReference>
<dbReference type="AlphaFoldDB" id="A0A834SR30"/>
<evidence type="ECO:0000259" key="1">
    <source>
        <dbReference type="Pfam" id="PF00078"/>
    </source>
</evidence>
<dbReference type="InterPro" id="IPR036397">
    <property type="entry name" value="RNaseH_sf"/>
</dbReference>
<feature type="domain" description="Reverse transcriptase zinc-binding" evidence="3">
    <location>
        <begin position="219"/>
        <end position="285"/>
    </location>
</feature>
<dbReference type="EMBL" id="JAAIUW010000012">
    <property type="protein sequence ID" value="KAF7807956.1"/>
    <property type="molecule type" value="Genomic_DNA"/>
</dbReference>
<organism evidence="4 5">
    <name type="scientific">Senna tora</name>
    <dbReference type="NCBI Taxonomy" id="362788"/>
    <lineage>
        <taxon>Eukaryota</taxon>
        <taxon>Viridiplantae</taxon>
        <taxon>Streptophyta</taxon>
        <taxon>Embryophyta</taxon>
        <taxon>Tracheophyta</taxon>
        <taxon>Spermatophyta</taxon>
        <taxon>Magnoliopsida</taxon>
        <taxon>eudicotyledons</taxon>
        <taxon>Gunneridae</taxon>
        <taxon>Pentapetalae</taxon>
        <taxon>rosids</taxon>
        <taxon>fabids</taxon>
        <taxon>Fabales</taxon>
        <taxon>Fabaceae</taxon>
        <taxon>Caesalpinioideae</taxon>
        <taxon>Cassia clade</taxon>
        <taxon>Senna</taxon>
    </lineage>
</organism>
<reference evidence="4" key="1">
    <citation type="submission" date="2020-09" db="EMBL/GenBank/DDBJ databases">
        <title>Genome-Enabled Discovery of Anthraquinone Biosynthesis in Senna tora.</title>
        <authorList>
            <person name="Kang S.-H."/>
            <person name="Pandey R.P."/>
            <person name="Lee C.-M."/>
            <person name="Sim J.-S."/>
            <person name="Jeong J.-T."/>
            <person name="Choi B.-S."/>
            <person name="Jung M."/>
            <person name="Ginzburg D."/>
            <person name="Zhao K."/>
            <person name="Won S.Y."/>
            <person name="Oh T.-J."/>
            <person name="Yu Y."/>
            <person name="Kim N.-H."/>
            <person name="Lee O.R."/>
            <person name="Lee T.-H."/>
            <person name="Bashyal P."/>
            <person name="Kim T.-S."/>
            <person name="Lee W.-H."/>
            <person name="Kawkins C."/>
            <person name="Kim C.-K."/>
            <person name="Kim J.S."/>
            <person name="Ahn B.O."/>
            <person name="Rhee S.Y."/>
            <person name="Sohng J.K."/>
        </authorList>
    </citation>
    <scope>NUCLEOTIDE SEQUENCE</scope>
    <source>
        <tissue evidence="4">Leaf</tissue>
    </source>
</reference>
<comment type="caution">
    <text evidence="4">The sequence shown here is derived from an EMBL/GenBank/DDBJ whole genome shotgun (WGS) entry which is preliminary data.</text>
</comment>
<dbReference type="Gene3D" id="3.30.420.10">
    <property type="entry name" value="Ribonuclease H-like superfamily/Ribonuclease H"/>
    <property type="match status" value="1"/>
</dbReference>
<dbReference type="Pfam" id="PF13966">
    <property type="entry name" value="zf-RVT"/>
    <property type="match status" value="1"/>
</dbReference>
<sequence length="500" mass="56209">MVKEYFEGKSNLRSINKTNLVLIPKVDRPESVGHFCLISLCNFSYKILSKVITNRMKDLLPKFISQHQRAFVSGRLIQDNIVIAHEVFHYLKEKRRGGNYEYALKMDMNKAYDHFVWDFLSEVLLKLGFDWRWVQIVMGCVSSVNFSLLLSGSSVGDVLSTMISHHVLIGELKGVKLARYGPTLSHCYFADDALFFMKAAKEPVRSLDPSCSFVTPPTLWKAICSVNAVPKVRNFLLRSCTNSIPTCEALFKRKCALSPLCHICGKEVETIEHALLLCRWVREVWFGGPLSIRISTSLVSRFDVWAQAFLVENKDLEDSGRVAFAYTCWEVWKRRCDVIFKGVDPNPSSCILKLGVATSEAVMAHKKTALGGFMEDATPKALNCWSFPPAGVIKINVDGSFHQSHLDAGIGYIARSGSREALEMVHDFLDDSFILETDCEDLFKLVSSPKSFFGEWQCEAVIEDVLSLISLCHFVSFSLVRRKGNQAADWLAKDAAKGLG</sequence>
<dbReference type="GO" id="GO:0003964">
    <property type="term" value="F:RNA-directed DNA polymerase activity"/>
    <property type="evidence" value="ECO:0007669"/>
    <property type="project" value="UniProtKB-KW"/>
</dbReference>
<dbReference type="InterPro" id="IPR002156">
    <property type="entry name" value="RNaseH_domain"/>
</dbReference>
<keyword evidence="4" id="KW-0548">Nucleotidyltransferase</keyword>
<dbReference type="GO" id="GO:0004523">
    <property type="term" value="F:RNA-DNA hybrid ribonuclease activity"/>
    <property type="evidence" value="ECO:0007669"/>
    <property type="project" value="InterPro"/>
</dbReference>
<evidence type="ECO:0000259" key="2">
    <source>
        <dbReference type="Pfam" id="PF13456"/>
    </source>
</evidence>
<name>A0A834SR30_9FABA</name>
<dbReference type="InterPro" id="IPR043502">
    <property type="entry name" value="DNA/RNA_pol_sf"/>
</dbReference>
<dbReference type="OrthoDB" id="1348681at2759"/>
<dbReference type="SUPFAM" id="SSF56672">
    <property type="entry name" value="DNA/RNA polymerases"/>
    <property type="match status" value="1"/>
</dbReference>
<dbReference type="InterPro" id="IPR000477">
    <property type="entry name" value="RT_dom"/>
</dbReference>
<dbReference type="SUPFAM" id="SSF53098">
    <property type="entry name" value="Ribonuclease H-like"/>
    <property type="match status" value="1"/>
</dbReference>
<dbReference type="CDD" id="cd06222">
    <property type="entry name" value="RNase_H_like"/>
    <property type="match status" value="1"/>
</dbReference>
<dbReference type="Pfam" id="PF00078">
    <property type="entry name" value="RVT_1"/>
    <property type="match status" value="1"/>
</dbReference>
<accession>A0A834SR30</accession>
<feature type="domain" description="Reverse transcriptase" evidence="1">
    <location>
        <begin position="24"/>
        <end position="202"/>
    </location>
</feature>
<dbReference type="InterPro" id="IPR052343">
    <property type="entry name" value="Retrotransposon-Effector_Assoc"/>
</dbReference>
<evidence type="ECO:0000313" key="4">
    <source>
        <dbReference type="EMBL" id="KAF7807956.1"/>
    </source>
</evidence>
<dbReference type="Pfam" id="PF13456">
    <property type="entry name" value="RVT_3"/>
    <property type="match status" value="1"/>
</dbReference>
<dbReference type="Proteomes" id="UP000634136">
    <property type="component" value="Unassembled WGS sequence"/>
</dbReference>
<gene>
    <name evidence="4" type="ORF">G2W53_040117</name>
</gene>
<dbReference type="PANTHER" id="PTHR46890">
    <property type="entry name" value="NON-LTR RETROLELEMENT REVERSE TRANSCRIPTASE-LIKE PROTEIN-RELATED"/>
    <property type="match status" value="1"/>
</dbReference>
<keyword evidence="4" id="KW-0695">RNA-directed DNA polymerase</keyword>
<dbReference type="InterPro" id="IPR044730">
    <property type="entry name" value="RNase_H-like_dom_plant"/>
</dbReference>
<dbReference type="GO" id="GO:0003676">
    <property type="term" value="F:nucleic acid binding"/>
    <property type="evidence" value="ECO:0007669"/>
    <property type="project" value="InterPro"/>
</dbReference>